<protein>
    <recommendedName>
        <fullName evidence="4 5">Large ribosomal subunit protein bL32</fullName>
    </recommendedName>
</protein>
<name>A0A1F7V839_9BACT</name>
<dbReference type="EMBL" id="MGEP01000045">
    <property type="protein sequence ID" value="OGL86660.1"/>
    <property type="molecule type" value="Genomic_DNA"/>
</dbReference>
<dbReference type="InterPro" id="IPR044957">
    <property type="entry name" value="Ribosomal_bL32_bact"/>
</dbReference>
<evidence type="ECO:0000313" key="7">
    <source>
        <dbReference type="Proteomes" id="UP000178723"/>
    </source>
</evidence>
<dbReference type="STRING" id="1802407.A3I40_00235"/>
<sequence>MGLPGQRRSKASKRRRAAHFALKRQQLTACAKCKKMILPHAACPHCGTYRGRVVLVTAAMKRLKRLQRRQRKAKTAEKG</sequence>
<dbReference type="SUPFAM" id="SSF57829">
    <property type="entry name" value="Zn-binding ribosomal proteins"/>
    <property type="match status" value="1"/>
</dbReference>
<dbReference type="Pfam" id="PF01783">
    <property type="entry name" value="Ribosomal_L32p"/>
    <property type="match status" value="1"/>
</dbReference>
<dbReference type="PANTHER" id="PTHR35534">
    <property type="entry name" value="50S RIBOSOMAL PROTEIN L32"/>
    <property type="match status" value="1"/>
</dbReference>
<dbReference type="GO" id="GO:0006412">
    <property type="term" value="P:translation"/>
    <property type="evidence" value="ECO:0007669"/>
    <property type="project" value="UniProtKB-UniRule"/>
</dbReference>
<dbReference type="InterPro" id="IPR011332">
    <property type="entry name" value="Ribosomal_zn-bd"/>
</dbReference>
<evidence type="ECO:0000313" key="6">
    <source>
        <dbReference type="EMBL" id="OGL86660.1"/>
    </source>
</evidence>
<gene>
    <name evidence="5" type="primary">rpmF</name>
    <name evidence="6" type="ORF">A3I40_00235</name>
</gene>
<comment type="similarity">
    <text evidence="1 5">Belongs to the bacterial ribosomal protein bL32 family.</text>
</comment>
<keyword evidence="3 5" id="KW-0687">Ribonucleoprotein</keyword>
<organism evidence="6 7">
    <name type="scientific">Candidatus Uhrbacteria bacterium RIFCSPLOWO2_02_FULL_48_12</name>
    <dbReference type="NCBI Taxonomy" id="1802407"/>
    <lineage>
        <taxon>Bacteria</taxon>
        <taxon>Candidatus Uhriibacteriota</taxon>
    </lineage>
</organism>
<dbReference type="GO" id="GO:0003735">
    <property type="term" value="F:structural constituent of ribosome"/>
    <property type="evidence" value="ECO:0007669"/>
    <property type="project" value="InterPro"/>
</dbReference>
<comment type="caution">
    <text evidence="6">The sequence shown here is derived from an EMBL/GenBank/DDBJ whole genome shotgun (WGS) entry which is preliminary data.</text>
</comment>
<reference evidence="6 7" key="1">
    <citation type="journal article" date="2016" name="Nat. Commun.">
        <title>Thousands of microbial genomes shed light on interconnected biogeochemical processes in an aquifer system.</title>
        <authorList>
            <person name="Anantharaman K."/>
            <person name="Brown C.T."/>
            <person name="Hug L.A."/>
            <person name="Sharon I."/>
            <person name="Castelle C.J."/>
            <person name="Probst A.J."/>
            <person name="Thomas B.C."/>
            <person name="Singh A."/>
            <person name="Wilkins M.J."/>
            <person name="Karaoz U."/>
            <person name="Brodie E.L."/>
            <person name="Williams K.H."/>
            <person name="Hubbard S.S."/>
            <person name="Banfield J.F."/>
        </authorList>
    </citation>
    <scope>NUCLEOTIDE SEQUENCE [LARGE SCALE GENOMIC DNA]</scope>
</reference>
<dbReference type="AlphaFoldDB" id="A0A1F7V839"/>
<evidence type="ECO:0000256" key="2">
    <source>
        <dbReference type="ARBA" id="ARBA00022980"/>
    </source>
</evidence>
<dbReference type="HAMAP" id="MF_00340">
    <property type="entry name" value="Ribosomal_bL32"/>
    <property type="match status" value="1"/>
</dbReference>
<proteinExistence type="inferred from homology"/>
<dbReference type="InterPro" id="IPR002677">
    <property type="entry name" value="Ribosomal_bL32"/>
</dbReference>
<evidence type="ECO:0000256" key="3">
    <source>
        <dbReference type="ARBA" id="ARBA00023274"/>
    </source>
</evidence>
<keyword evidence="2 5" id="KW-0689">Ribosomal protein</keyword>
<evidence type="ECO:0000256" key="1">
    <source>
        <dbReference type="ARBA" id="ARBA00008560"/>
    </source>
</evidence>
<dbReference type="NCBIfam" id="TIGR01031">
    <property type="entry name" value="rpmF_bact"/>
    <property type="match status" value="1"/>
</dbReference>
<dbReference type="Proteomes" id="UP000178723">
    <property type="component" value="Unassembled WGS sequence"/>
</dbReference>
<dbReference type="PANTHER" id="PTHR35534:SF1">
    <property type="entry name" value="LARGE RIBOSOMAL SUBUNIT PROTEIN BL32"/>
    <property type="match status" value="1"/>
</dbReference>
<evidence type="ECO:0000256" key="4">
    <source>
        <dbReference type="ARBA" id="ARBA00035178"/>
    </source>
</evidence>
<accession>A0A1F7V839</accession>
<dbReference type="GO" id="GO:0015934">
    <property type="term" value="C:large ribosomal subunit"/>
    <property type="evidence" value="ECO:0007669"/>
    <property type="project" value="InterPro"/>
</dbReference>
<evidence type="ECO:0000256" key="5">
    <source>
        <dbReference type="HAMAP-Rule" id="MF_00340"/>
    </source>
</evidence>